<accession>A0ABV6A5I7</accession>
<dbReference type="InterPro" id="IPR049979">
    <property type="entry name" value="Cys_resp_CS_actino"/>
</dbReference>
<dbReference type="RefSeq" id="WP_377860181.1">
    <property type="nucleotide sequence ID" value="NZ_JBHLZU010000027.1"/>
</dbReference>
<sequence>MLFTRSRSTWRRRTSPFTSPRLTARFAVRTAPAHDVGGVPATGVIEFLFLDRGPAEPDHSAVSIPLLTKRRHVDLCRSTTCRCPSSQA</sequence>
<name>A0ABV6A5I7_9PSEU</name>
<gene>
    <name evidence="1" type="ORF">ACFFQA_31335</name>
</gene>
<reference evidence="1 2" key="1">
    <citation type="submission" date="2024-09" db="EMBL/GenBank/DDBJ databases">
        <authorList>
            <person name="Sun Q."/>
            <person name="Mori K."/>
        </authorList>
    </citation>
    <scope>NUCLEOTIDE SEQUENCE [LARGE SCALE GENOMIC DNA]</scope>
    <source>
        <strain evidence="1 2">TBRC 7907</strain>
    </source>
</reference>
<keyword evidence="2" id="KW-1185">Reference proteome</keyword>
<evidence type="ECO:0000313" key="1">
    <source>
        <dbReference type="EMBL" id="MFB9908453.1"/>
    </source>
</evidence>
<proteinExistence type="predicted"/>
<protein>
    <submittedName>
        <fullName evidence="1">Leader peptide</fullName>
    </submittedName>
</protein>
<organism evidence="1 2">
    <name type="scientific">Allokutzneria oryzae</name>
    <dbReference type="NCBI Taxonomy" id="1378989"/>
    <lineage>
        <taxon>Bacteria</taxon>
        <taxon>Bacillati</taxon>
        <taxon>Actinomycetota</taxon>
        <taxon>Actinomycetes</taxon>
        <taxon>Pseudonocardiales</taxon>
        <taxon>Pseudonocardiaceae</taxon>
        <taxon>Allokutzneria</taxon>
    </lineage>
</organism>
<dbReference type="Proteomes" id="UP001589693">
    <property type="component" value="Unassembled WGS sequence"/>
</dbReference>
<comment type="caution">
    <text evidence="1">The sequence shown here is derived from an EMBL/GenBank/DDBJ whole genome shotgun (WGS) entry which is preliminary data.</text>
</comment>
<evidence type="ECO:0000313" key="2">
    <source>
        <dbReference type="Proteomes" id="UP001589693"/>
    </source>
</evidence>
<dbReference type="NCBIfam" id="NF042934">
    <property type="entry name" value="cis_reg_atten"/>
    <property type="match status" value="1"/>
</dbReference>
<dbReference type="EMBL" id="JBHLZU010000027">
    <property type="protein sequence ID" value="MFB9908453.1"/>
    <property type="molecule type" value="Genomic_DNA"/>
</dbReference>